<feature type="domain" description="BRCT" evidence="20">
    <location>
        <begin position="1200"/>
        <end position="1302"/>
    </location>
</feature>
<evidence type="ECO:0000256" key="10">
    <source>
        <dbReference type="ARBA" id="ARBA00022842"/>
    </source>
</evidence>
<dbReference type="OMA" id="IMLQHRT"/>
<dbReference type="Gene3D" id="3.30.470.30">
    <property type="entry name" value="DNA ligase/mRNA capping enzyme"/>
    <property type="match status" value="1"/>
</dbReference>
<name>A0A3E2HJG2_SCYLI</name>
<dbReference type="PROSITE" id="PS50160">
    <property type="entry name" value="DNA_LIGASE_A3"/>
    <property type="match status" value="1"/>
</dbReference>
<dbReference type="InterPro" id="IPR012309">
    <property type="entry name" value="DNA_ligase_ATP-dep_C"/>
</dbReference>
<evidence type="ECO:0000259" key="20">
    <source>
        <dbReference type="PROSITE" id="PS50172"/>
    </source>
</evidence>
<feature type="non-terminal residue" evidence="21">
    <location>
        <position position="1303"/>
    </location>
</feature>
<dbReference type="InterPro" id="IPR036420">
    <property type="entry name" value="BRCT_dom_sf"/>
</dbReference>
<evidence type="ECO:0000256" key="7">
    <source>
        <dbReference type="ARBA" id="ARBA00022741"/>
    </source>
</evidence>
<dbReference type="GO" id="GO:0003910">
    <property type="term" value="F:DNA ligase (ATP) activity"/>
    <property type="evidence" value="ECO:0007669"/>
    <property type="project" value="UniProtKB-EC"/>
</dbReference>
<dbReference type="GO" id="GO:0003677">
    <property type="term" value="F:DNA binding"/>
    <property type="evidence" value="ECO:0007669"/>
    <property type="project" value="InterPro"/>
</dbReference>
<dbReference type="EMBL" id="NCSJ02000034">
    <property type="protein sequence ID" value="RFU33547.1"/>
    <property type="molecule type" value="Genomic_DNA"/>
</dbReference>
<evidence type="ECO:0000259" key="19">
    <source>
        <dbReference type="PROSITE" id="PS50160"/>
    </source>
</evidence>
<dbReference type="Gene3D" id="1.25.40.120">
    <property type="entry name" value="Protein prenylyltransferase"/>
    <property type="match status" value="1"/>
</dbReference>
<keyword evidence="7 16" id="KW-0547">Nucleotide-binding</keyword>
<dbReference type="PROSITE" id="PS50172">
    <property type="entry name" value="BRCT"/>
    <property type="match status" value="2"/>
</dbReference>
<comment type="subcellular location">
    <subcellularLocation>
        <location evidence="2">Nucleus</location>
    </subcellularLocation>
</comment>
<dbReference type="CDD" id="cd07968">
    <property type="entry name" value="OBF_DNA_ligase_IV"/>
    <property type="match status" value="1"/>
</dbReference>
<dbReference type="STRING" id="5539.A0A3E2HJG2"/>
<keyword evidence="13" id="KW-0539">Nucleus</keyword>
<dbReference type="SUPFAM" id="SSF50249">
    <property type="entry name" value="Nucleic acid-binding proteins"/>
    <property type="match status" value="1"/>
</dbReference>
<evidence type="ECO:0000256" key="2">
    <source>
        <dbReference type="ARBA" id="ARBA00004123"/>
    </source>
</evidence>
<evidence type="ECO:0000256" key="6">
    <source>
        <dbReference type="ARBA" id="ARBA00022737"/>
    </source>
</evidence>
<dbReference type="Pfam" id="PF01068">
    <property type="entry name" value="DNA_ligase_A_M"/>
    <property type="match status" value="1"/>
</dbReference>
<dbReference type="InterPro" id="IPR036599">
    <property type="entry name" value="DNA_ligase_N_sf"/>
</dbReference>
<evidence type="ECO:0000256" key="5">
    <source>
        <dbReference type="ARBA" id="ARBA00022723"/>
    </source>
</evidence>
<dbReference type="InterPro" id="IPR029710">
    <property type="entry name" value="LIG4"/>
</dbReference>
<evidence type="ECO:0000256" key="17">
    <source>
        <dbReference type="RuleBase" id="RU004196"/>
    </source>
</evidence>
<dbReference type="NCBIfam" id="TIGR00574">
    <property type="entry name" value="dnl1"/>
    <property type="match status" value="1"/>
</dbReference>
<keyword evidence="22" id="KW-1185">Reference proteome</keyword>
<keyword evidence="10" id="KW-0460">Magnesium</keyword>
<dbReference type="PANTHER" id="PTHR45997:SF1">
    <property type="entry name" value="DNA LIGASE 4"/>
    <property type="match status" value="1"/>
</dbReference>
<dbReference type="PROSITE" id="PS00697">
    <property type="entry name" value="DNA_LIGASE_A1"/>
    <property type="match status" value="1"/>
</dbReference>
<keyword evidence="8 16" id="KW-0227">DNA damage</keyword>
<dbReference type="Proteomes" id="UP000258309">
    <property type="component" value="Unassembled WGS sequence"/>
</dbReference>
<dbReference type="SUPFAM" id="SSF56091">
    <property type="entry name" value="DNA ligase/mRNA capping enzyme, catalytic domain"/>
    <property type="match status" value="1"/>
</dbReference>
<keyword evidence="12 16" id="KW-0234">DNA repair</keyword>
<comment type="cofactor">
    <cofactor evidence="1">
        <name>Mg(2+)</name>
        <dbReference type="ChEBI" id="CHEBI:18420"/>
    </cofactor>
</comment>
<evidence type="ECO:0000256" key="3">
    <source>
        <dbReference type="ARBA" id="ARBA00007572"/>
    </source>
</evidence>
<keyword evidence="9 16" id="KW-0067">ATP-binding</keyword>
<comment type="caution">
    <text evidence="21">The sequence shown here is derived from an EMBL/GenBank/DDBJ whole genome shotgun (WGS) entry which is preliminary data.</text>
</comment>
<dbReference type="InterPro" id="IPR002088">
    <property type="entry name" value="Prenyl_trans_a"/>
</dbReference>
<keyword evidence="5" id="KW-0479">Metal-binding</keyword>
<evidence type="ECO:0000313" key="21">
    <source>
        <dbReference type="EMBL" id="RFU33547.1"/>
    </source>
</evidence>
<dbReference type="GO" id="GO:0008318">
    <property type="term" value="F:protein prenyltransferase activity"/>
    <property type="evidence" value="ECO:0007669"/>
    <property type="project" value="InterPro"/>
</dbReference>
<evidence type="ECO:0000256" key="4">
    <source>
        <dbReference type="ARBA" id="ARBA00022598"/>
    </source>
</evidence>
<dbReference type="Pfam" id="PF04679">
    <property type="entry name" value="DNA_ligase_A_C"/>
    <property type="match status" value="1"/>
</dbReference>
<dbReference type="SUPFAM" id="SSF48439">
    <property type="entry name" value="Protein prenylyltransferase"/>
    <property type="match status" value="1"/>
</dbReference>
<dbReference type="InterPro" id="IPR016059">
    <property type="entry name" value="DNA_ligase_ATP-dep_CS"/>
</dbReference>
<dbReference type="FunFam" id="3.30.470.30:FF:000013">
    <property type="entry name" value="DNA ligase"/>
    <property type="match status" value="1"/>
</dbReference>
<evidence type="ECO:0000256" key="18">
    <source>
        <dbReference type="SAM" id="MobiDB-lite"/>
    </source>
</evidence>
<dbReference type="CDD" id="cd07903">
    <property type="entry name" value="Adenylation_DNA_ligase_IV"/>
    <property type="match status" value="1"/>
</dbReference>
<dbReference type="SUPFAM" id="SSF52113">
    <property type="entry name" value="BRCT domain"/>
    <property type="match status" value="1"/>
</dbReference>
<feature type="region of interest" description="Disordered" evidence="18">
    <location>
        <begin position="331"/>
        <end position="358"/>
    </location>
</feature>
<sequence>MGRYESDPLWEDVVPIPQDDGEGALAAIAYSDEYAEAMGYLRAVMAAGEHSKRVLDLTDHIISMNAAHYTVWLYRASTIFALKMPIKEELEWVNEVALENQKNYQIWHHRQTLIDYIYPNVSSSSSDLEALRESEVAFMTEMFDEDSKNYHVWSYRQYLVRKLNMFDGEELRSIEALLRKDVRNNSAWSQRFFLVFSDPKYSTPGSKATEHDPKIPKEIIDREVDFAKAAAYEAPQNPSPWNYLRGVLRKGGRKLSTVEQFAGEFVKIPKDGEEDVKSSHALDLLADIWAEDGRAEQADTALMLLGDKYDGIRKNYWDWKRGLLKEGQVTARNSKAPDAEAIEEDERQYGGPEAQQELDQKYPNRPHNHSKTLPFHELYTFLFNPLNENKKRPTGPTAARAKKGPHGPKNLSPHEIRRNIIVRFMTRWRNEVGDDFYPALRLIIPEKDRDRAMYGMKEATIAKVLVKVLKLDRNSEDATTLLKWKLPGATAASRVAGDFGGRCYEVLSKRQMRSDPGDMRIAEVNELLDKLSVAQKEDQQQQIFETFYGRMNATEMMWLIRMILRQMKVGATEKTFLDLWHPDGEALFSVSSSLRRVCWELTDPSIRLEGDEAGIALMQCFQPQLAQFQMHSFQKMVDSMRPTEEDPEFWIEEKLDGERMQLHMMEDDSIPGGRRFAFWSRKAKDYTYLYGSGFEDETSALTRFIKDAFNPQVRSIILDGEMITWDPEADIMVPFGTLKTAALSEQRNPYYNSGQRPLYRVFDCLYLNDKDITKFTLRDRRKALDASIKNVHRRIEIHKYEKATDASAIEPLLKKVVAEASEGLVLKNPRSIYRLNSRNDDWLKVKPEYMTEFGESLDVIVIGGYYGSGHRGGALSSFLCGLKVSQNYIVKGVHPSKCWSFLKVGGGFRAEDYAAVRHRTEGRWIEWDPKHPPTEYIELAGGDLQYEKPDVWIKPTESIVLEVKAASVTASDQFRTGFTLRFPRFKQLRLDKNWESALDLQEFMDLKSRVEAETKEKEFQVDTRRRAAKRVKKEIVIAGNEEKLNTPYQGTQTAVFGGLNFCVLTDMTKPTKKSKAQIEQMIKANGGNIFQSATAKDDMVILGYWMPFIKLKWTAQTVVDLSFHLSQDICSTSPPEDQDEIGGNVDEYGDSYTRDVDVVELNKIFDNMNLAKKSKNRPSYSHRDFLAEMEEHGVDVLTGMEGWLFRRLHFFIPETESSSPTAIQAQIIQDTIRFQGGEVSKRLDDGDVTHVILMDERDVNGAKEIRKEISQLKGKLPRIVSRKWVEECMKEKTLVDEEPYGVR</sequence>
<evidence type="ECO:0000256" key="8">
    <source>
        <dbReference type="ARBA" id="ARBA00022763"/>
    </source>
</evidence>
<dbReference type="InterPro" id="IPR044125">
    <property type="entry name" value="Adenylation_DNA_ligase_IV"/>
</dbReference>
<dbReference type="OrthoDB" id="151490at2759"/>
<dbReference type="GO" id="GO:0032807">
    <property type="term" value="C:DNA ligase IV complex"/>
    <property type="evidence" value="ECO:0007669"/>
    <property type="project" value="TreeGrafter"/>
</dbReference>
<dbReference type="InterPro" id="IPR021536">
    <property type="entry name" value="DNA_ligase_IV_dom"/>
</dbReference>
<organism evidence="21 22">
    <name type="scientific">Scytalidium lignicola</name>
    <name type="common">Hyphomycete</name>
    <dbReference type="NCBI Taxonomy" id="5539"/>
    <lineage>
        <taxon>Eukaryota</taxon>
        <taxon>Fungi</taxon>
        <taxon>Dikarya</taxon>
        <taxon>Ascomycota</taxon>
        <taxon>Pezizomycotina</taxon>
        <taxon>Leotiomycetes</taxon>
        <taxon>Leotiomycetes incertae sedis</taxon>
        <taxon>Scytalidium</taxon>
    </lineage>
</organism>
<dbReference type="FunFam" id="1.10.3260.10:FF:000008">
    <property type="entry name" value="DNA ligase 4"/>
    <property type="match status" value="1"/>
</dbReference>
<protein>
    <recommendedName>
        <fullName evidence="16">DNA ligase</fullName>
        <ecNumber evidence="16">6.5.1.1</ecNumber>
    </recommendedName>
</protein>
<dbReference type="SUPFAM" id="SSF117018">
    <property type="entry name" value="ATP-dependent DNA ligase DNA-binding domain"/>
    <property type="match status" value="1"/>
</dbReference>
<evidence type="ECO:0000256" key="15">
    <source>
        <dbReference type="ARBA" id="ARBA00043870"/>
    </source>
</evidence>
<dbReference type="GO" id="GO:0006310">
    <property type="term" value="P:DNA recombination"/>
    <property type="evidence" value="ECO:0007669"/>
    <property type="project" value="UniProtKB-KW"/>
</dbReference>
<dbReference type="Gene3D" id="1.10.3260.10">
    <property type="entry name" value="DNA ligase, ATP-dependent, N-terminal domain"/>
    <property type="match status" value="1"/>
</dbReference>
<feature type="region of interest" description="Disordered" evidence="18">
    <location>
        <begin position="388"/>
        <end position="413"/>
    </location>
</feature>
<dbReference type="EC" id="6.5.1.1" evidence="16"/>
<dbReference type="Gene3D" id="3.40.50.10190">
    <property type="entry name" value="BRCT domain"/>
    <property type="match status" value="2"/>
</dbReference>
<dbReference type="Pfam" id="PF04675">
    <property type="entry name" value="DNA_ligase_A_N"/>
    <property type="match status" value="1"/>
</dbReference>
<comment type="catalytic activity">
    <reaction evidence="14 16">
        <text>ATP + (deoxyribonucleotide)n-3'-hydroxyl + 5'-phospho-(deoxyribonucleotide)m = (deoxyribonucleotide)n+m + AMP + diphosphate.</text>
        <dbReference type="EC" id="6.5.1.1"/>
    </reaction>
</comment>
<feature type="domain" description="ATP-dependent DNA ligase family profile" evidence="19">
    <location>
        <begin position="761"/>
        <end position="884"/>
    </location>
</feature>
<dbReference type="InterPro" id="IPR012340">
    <property type="entry name" value="NA-bd_OB-fold"/>
</dbReference>
<evidence type="ECO:0000256" key="1">
    <source>
        <dbReference type="ARBA" id="ARBA00001946"/>
    </source>
</evidence>
<proteinExistence type="inferred from homology"/>
<keyword evidence="6" id="KW-0677">Repeat</keyword>
<dbReference type="Pfam" id="PF16589">
    <property type="entry name" value="BRCT_2"/>
    <property type="match status" value="1"/>
</dbReference>
<comment type="function">
    <text evidence="15">DNA ligase involved in DNA non-homologous end joining (NHEJ); required for double-strand break (DSB) repair.</text>
</comment>
<evidence type="ECO:0000256" key="12">
    <source>
        <dbReference type="ARBA" id="ARBA00023204"/>
    </source>
</evidence>
<dbReference type="GO" id="GO:0071897">
    <property type="term" value="P:DNA biosynthetic process"/>
    <property type="evidence" value="ECO:0007669"/>
    <property type="project" value="InterPro"/>
</dbReference>
<evidence type="ECO:0000256" key="14">
    <source>
        <dbReference type="ARBA" id="ARBA00034003"/>
    </source>
</evidence>
<dbReference type="InterPro" id="IPR012308">
    <property type="entry name" value="DNA_ligase_ATP-dep_N"/>
</dbReference>
<feature type="non-terminal residue" evidence="21">
    <location>
        <position position="1"/>
    </location>
</feature>
<evidence type="ECO:0000256" key="13">
    <source>
        <dbReference type="ARBA" id="ARBA00023242"/>
    </source>
</evidence>
<dbReference type="GO" id="GO:0006303">
    <property type="term" value="P:double-strand break repair via nonhomologous end joining"/>
    <property type="evidence" value="ECO:0007669"/>
    <property type="project" value="TreeGrafter"/>
</dbReference>
<dbReference type="PROSITE" id="PS51147">
    <property type="entry name" value="PFTA"/>
    <property type="match status" value="5"/>
</dbReference>
<dbReference type="GO" id="GO:0046872">
    <property type="term" value="F:metal ion binding"/>
    <property type="evidence" value="ECO:0007669"/>
    <property type="project" value="UniProtKB-KW"/>
</dbReference>
<evidence type="ECO:0000256" key="11">
    <source>
        <dbReference type="ARBA" id="ARBA00023172"/>
    </source>
</evidence>
<dbReference type="GO" id="GO:0006297">
    <property type="term" value="P:nucleotide-excision repair, DNA gap filling"/>
    <property type="evidence" value="ECO:0007669"/>
    <property type="project" value="TreeGrafter"/>
</dbReference>
<dbReference type="InterPro" id="IPR001357">
    <property type="entry name" value="BRCT_dom"/>
</dbReference>
<dbReference type="Pfam" id="PF01239">
    <property type="entry name" value="PPTA"/>
    <property type="match status" value="4"/>
</dbReference>
<evidence type="ECO:0000313" key="22">
    <source>
        <dbReference type="Proteomes" id="UP000258309"/>
    </source>
</evidence>
<gene>
    <name evidence="21" type="ORF">B7463_g2817</name>
</gene>
<reference evidence="21 22" key="1">
    <citation type="submission" date="2018-05" db="EMBL/GenBank/DDBJ databases">
        <title>Draft genome sequence of Scytalidium lignicola DSM 105466, a ubiquitous saprotrophic fungus.</title>
        <authorList>
            <person name="Buettner E."/>
            <person name="Gebauer A.M."/>
            <person name="Hofrichter M."/>
            <person name="Liers C."/>
            <person name="Kellner H."/>
        </authorList>
    </citation>
    <scope>NUCLEOTIDE SEQUENCE [LARGE SCALE GENOMIC DNA]</scope>
    <source>
        <strain evidence="21 22">DSM 105466</strain>
    </source>
</reference>
<feature type="domain" description="BRCT" evidence="20">
    <location>
        <begin position="1051"/>
        <end position="1118"/>
    </location>
</feature>
<dbReference type="Pfam" id="PF11411">
    <property type="entry name" value="DNA_ligase_IV"/>
    <property type="match status" value="1"/>
</dbReference>
<keyword evidence="11 16" id="KW-0233">DNA recombination</keyword>
<dbReference type="InterPro" id="IPR000977">
    <property type="entry name" value="DNA_ligase_ATP-dep"/>
</dbReference>
<evidence type="ECO:0000256" key="16">
    <source>
        <dbReference type="RuleBase" id="RU000617"/>
    </source>
</evidence>
<dbReference type="GO" id="GO:0005524">
    <property type="term" value="F:ATP binding"/>
    <property type="evidence" value="ECO:0007669"/>
    <property type="project" value="UniProtKB-KW"/>
</dbReference>
<comment type="similarity">
    <text evidence="3 17">Belongs to the ATP-dependent DNA ligase family.</text>
</comment>
<dbReference type="InterPro" id="IPR012310">
    <property type="entry name" value="DNA_ligase_ATP-dep_cent"/>
</dbReference>
<keyword evidence="4 16" id="KW-0436">Ligase</keyword>
<evidence type="ECO:0000256" key="9">
    <source>
        <dbReference type="ARBA" id="ARBA00022840"/>
    </source>
</evidence>
<dbReference type="Gene3D" id="2.40.50.140">
    <property type="entry name" value="Nucleic acid-binding proteins"/>
    <property type="match status" value="1"/>
</dbReference>
<dbReference type="FunFam" id="2.40.50.140:FF:000234">
    <property type="entry name" value="DNA ligase"/>
    <property type="match status" value="1"/>
</dbReference>
<accession>A0A3E2HJG2</accession>
<dbReference type="PANTHER" id="PTHR45997">
    <property type="entry name" value="DNA LIGASE 4"/>
    <property type="match status" value="1"/>
</dbReference>